<keyword evidence="7" id="KW-1185">Reference proteome</keyword>
<dbReference type="EMBL" id="CP021422">
    <property type="protein sequence ID" value="ASB41828.1"/>
    <property type="molecule type" value="Genomic_DNA"/>
</dbReference>
<evidence type="ECO:0000313" key="8">
    <source>
        <dbReference type="Proteomes" id="UP000596035"/>
    </source>
</evidence>
<dbReference type="CDD" id="cd00090">
    <property type="entry name" value="HTH_ARSR"/>
    <property type="match status" value="1"/>
</dbReference>
<dbReference type="GO" id="GO:0009294">
    <property type="term" value="P:DNA-mediated transformation"/>
    <property type="evidence" value="ECO:0007669"/>
    <property type="project" value="InterPro"/>
</dbReference>
<evidence type="ECO:0000256" key="1">
    <source>
        <dbReference type="ARBA" id="ARBA00006525"/>
    </source>
</evidence>
<reference evidence="7" key="2">
    <citation type="submission" date="2017-05" db="EMBL/GenBank/DDBJ databases">
        <title>Improved OligoMM genomes.</title>
        <authorList>
            <person name="Garzetti D."/>
        </authorList>
    </citation>
    <scope>NUCLEOTIDE SEQUENCE [LARGE SCALE GENOMIC DNA]</scope>
    <source>
        <strain evidence="7">KB18</strain>
    </source>
</reference>
<dbReference type="PANTHER" id="PTHR43022:SF1">
    <property type="entry name" value="PROTEIN SMF"/>
    <property type="match status" value="1"/>
</dbReference>
<dbReference type="InterPro" id="IPR036388">
    <property type="entry name" value="WH-like_DNA-bd_sf"/>
</dbReference>
<dbReference type="InterPro" id="IPR003488">
    <property type="entry name" value="DprA"/>
</dbReference>
<evidence type="ECO:0000259" key="4">
    <source>
        <dbReference type="Pfam" id="PF17782"/>
    </source>
</evidence>
<reference evidence="6 8" key="3">
    <citation type="submission" date="2020-11" db="EMBL/GenBank/DDBJ databases">
        <title>Closed and high quality bacterial genomes of the OMM12 community.</title>
        <authorList>
            <person name="Marbouty M."/>
            <person name="Lamy-Besnier Q."/>
            <person name="Debarbieux L."/>
            <person name="Koszul R."/>
        </authorList>
    </citation>
    <scope>NUCLEOTIDE SEQUENCE [LARGE SCALE GENOMIC DNA]</scope>
    <source>
        <strain evidence="6 8">KB18</strain>
    </source>
</reference>
<evidence type="ECO:0000313" key="7">
    <source>
        <dbReference type="Proteomes" id="UP000196710"/>
    </source>
</evidence>
<dbReference type="KEGG" id="amur:ADH66_14890"/>
<dbReference type="InterPro" id="IPR057666">
    <property type="entry name" value="DrpA_SLOG"/>
</dbReference>
<name>A0A1Z2XTP2_9FIRM</name>
<dbReference type="Gene3D" id="3.40.50.450">
    <property type="match status" value="1"/>
</dbReference>
<protein>
    <submittedName>
        <fullName evidence="6">DNA-processing protein DprA</fullName>
    </submittedName>
</protein>
<dbReference type="SUPFAM" id="SSF46785">
    <property type="entry name" value="Winged helix' DNA-binding domain"/>
    <property type="match status" value="1"/>
</dbReference>
<organism evidence="6 8">
    <name type="scientific">Acutalibacter muris</name>
    <dbReference type="NCBI Taxonomy" id="1796620"/>
    <lineage>
        <taxon>Bacteria</taxon>
        <taxon>Bacillati</taxon>
        <taxon>Bacillota</taxon>
        <taxon>Clostridia</taxon>
        <taxon>Eubacteriales</taxon>
        <taxon>Acutalibacteraceae</taxon>
        <taxon>Acutalibacter</taxon>
    </lineage>
</organism>
<dbReference type="SUPFAM" id="SSF102405">
    <property type="entry name" value="MCP/YpsA-like"/>
    <property type="match status" value="1"/>
</dbReference>
<evidence type="ECO:0000259" key="3">
    <source>
        <dbReference type="Pfam" id="PF02481"/>
    </source>
</evidence>
<dbReference type="EMBL" id="CP065321">
    <property type="protein sequence ID" value="QQR31095.1"/>
    <property type="molecule type" value="Genomic_DNA"/>
</dbReference>
<feature type="region of interest" description="Disordered" evidence="2">
    <location>
        <begin position="299"/>
        <end position="318"/>
    </location>
</feature>
<evidence type="ECO:0000313" key="5">
    <source>
        <dbReference type="EMBL" id="ASB41828.1"/>
    </source>
</evidence>
<dbReference type="Pfam" id="PF17782">
    <property type="entry name" value="WHD_DprA"/>
    <property type="match status" value="1"/>
</dbReference>
<dbReference type="Gene3D" id="1.10.10.10">
    <property type="entry name" value="Winged helix-like DNA-binding domain superfamily/Winged helix DNA-binding domain"/>
    <property type="match status" value="1"/>
</dbReference>
<feature type="compositionally biased region" description="Basic and acidic residues" evidence="2">
    <location>
        <begin position="306"/>
        <end position="318"/>
    </location>
</feature>
<comment type="similarity">
    <text evidence="1">Belongs to the DprA/Smf family.</text>
</comment>
<sequence length="381" mass="41212">MAQRNNIVFWMWAQQAFGPGSGTPWHIYKSFPGGLEGFYRAGPRCWNRLDYVSEVQTESLAVCTAEEAMARLEYALRLGWQVVTPECEQYPQELRNISDPPAVLYIKGAEPRGLTGPKVAVAGARKALPESLDAARSIGYQLATAGGVVVTGEAVGVDAGVMEGVIAAGGRAVCVLPVDLSSPYMAKTAHLRRRVLEQGGALMTEYFSQRSPAQGGFQLRNRLITGLCPKVVLIQAAEKSGTMIYARHAAGQGRRLYVFPGPEGAGEFAGSRRLLREGAVPVYSGSEVLGTDRAIAMETPTAVKSPEGEPPKKQGLPERQELSFEQQAVLAQLEEGPHTVDELTEGCGMDPGKLLRLLTRMEMQGLIESAPGRRYSRPLKL</sequence>
<accession>A0A1Z2XTP2</accession>
<dbReference type="RefSeq" id="WP_066539158.1">
    <property type="nucleotide sequence ID" value="NZ_CP021422.1"/>
</dbReference>
<reference evidence="5" key="1">
    <citation type="journal article" date="2017" name="Genome Announc.">
        <title>High-Quality Whole-Genome Sequences of the Oligo-Mouse-Microbiota Bacterial Community.</title>
        <authorList>
            <person name="Garzetti D."/>
            <person name="Brugiroux S."/>
            <person name="Bunk B."/>
            <person name="Pukall R."/>
            <person name="McCoy K.D."/>
            <person name="Macpherson A.J."/>
            <person name="Stecher B."/>
        </authorList>
    </citation>
    <scope>NUCLEOTIDE SEQUENCE</scope>
    <source>
        <strain evidence="5">KB18</strain>
    </source>
</reference>
<dbReference type="AlphaFoldDB" id="A0A1Z2XTP2"/>
<dbReference type="Proteomes" id="UP000196710">
    <property type="component" value="Chromosome"/>
</dbReference>
<dbReference type="InterPro" id="IPR011991">
    <property type="entry name" value="ArsR-like_HTH"/>
</dbReference>
<feature type="domain" description="Smf/DprA SLOG" evidence="3">
    <location>
        <begin position="82"/>
        <end position="289"/>
    </location>
</feature>
<dbReference type="Pfam" id="PF02481">
    <property type="entry name" value="DNA_processg_A"/>
    <property type="match status" value="1"/>
</dbReference>
<evidence type="ECO:0000313" key="6">
    <source>
        <dbReference type="EMBL" id="QQR31095.1"/>
    </source>
</evidence>
<dbReference type="Proteomes" id="UP000596035">
    <property type="component" value="Chromosome"/>
</dbReference>
<evidence type="ECO:0000256" key="2">
    <source>
        <dbReference type="SAM" id="MobiDB-lite"/>
    </source>
</evidence>
<gene>
    <name evidence="5" type="ORF">ADH66_14890</name>
    <name evidence="6" type="ORF">I5Q82_05270</name>
</gene>
<feature type="domain" description="DprA winged helix" evidence="4">
    <location>
        <begin position="319"/>
        <end position="372"/>
    </location>
</feature>
<dbReference type="InterPro" id="IPR041614">
    <property type="entry name" value="DprA_WH"/>
</dbReference>
<proteinExistence type="inferred from homology"/>
<dbReference type="InterPro" id="IPR036390">
    <property type="entry name" value="WH_DNA-bd_sf"/>
</dbReference>
<dbReference type="PANTHER" id="PTHR43022">
    <property type="entry name" value="PROTEIN SMF"/>
    <property type="match status" value="1"/>
</dbReference>